<proteinExistence type="predicted"/>
<dbReference type="AlphaFoldDB" id="A0A9P5YR51"/>
<dbReference type="EMBL" id="MU155432">
    <property type="protein sequence ID" value="KAF9473578.1"/>
    <property type="molecule type" value="Genomic_DNA"/>
</dbReference>
<sequence length="94" mass="10040">MAVITTRVRSGLGICQIEIPMISPTDSDSDSNVALPPPQSPQFAPSSHSFAYEQNVAGMQSHIFIHSLPPRSSISLNYPSTLPLPNAITQAVLP</sequence>
<name>A0A9P5YR51_9AGAR</name>
<organism evidence="1 2">
    <name type="scientific">Pholiota conissans</name>
    <dbReference type="NCBI Taxonomy" id="109636"/>
    <lineage>
        <taxon>Eukaryota</taxon>
        <taxon>Fungi</taxon>
        <taxon>Dikarya</taxon>
        <taxon>Basidiomycota</taxon>
        <taxon>Agaricomycotina</taxon>
        <taxon>Agaricomycetes</taxon>
        <taxon>Agaricomycetidae</taxon>
        <taxon>Agaricales</taxon>
        <taxon>Agaricineae</taxon>
        <taxon>Strophariaceae</taxon>
        <taxon>Pholiota</taxon>
    </lineage>
</organism>
<keyword evidence="2" id="KW-1185">Reference proteome</keyword>
<dbReference type="Proteomes" id="UP000807469">
    <property type="component" value="Unassembled WGS sequence"/>
</dbReference>
<comment type="caution">
    <text evidence="1">The sequence shown here is derived from an EMBL/GenBank/DDBJ whole genome shotgun (WGS) entry which is preliminary data.</text>
</comment>
<gene>
    <name evidence="1" type="ORF">BDN70DRAFT_375884</name>
</gene>
<evidence type="ECO:0000313" key="1">
    <source>
        <dbReference type="EMBL" id="KAF9473578.1"/>
    </source>
</evidence>
<evidence type="ECO:0000313" key="2">
    <source>
        <dbReference type="Proteomes" id="UP000807469"/>
    </source>
</evidence>
<reference evidence="1" key="1">
    <citation type="submission" date="2020-11" db="EMBL/GenBank/DDBJ databases">
        <authorList>
            <consortium name="DOE Joint Genome Institute"/>
            <person name="Ahrendt S."/>
            <person name="Riley R."/>
            <person name="Andreopoulos W."/>
            <person name="Labutti K."/>
            <person name="Pangilinan J."/>
            <person name="Ruiz-Duenas F.J."/>
            <person name="Barrasa J.M."/>
            <person name="Sanchez-Garcia M."/>
            <person name="Camarero S."/>
            <person name="Miyauchi S."/>
            <person name="Serrano A."/>
            <person name="Linde D."/>
            <person name="Babiker R."/>
            <person name="Drula E."/>
            <person name="Ayuso-Fernandez I."/>
            <person name="Pacheco R."/>
            <person name="Padilla G."/>
            <person name="Ferreira P."/>
            <person name="Barriuso J."/>
            <person name="Kellner H."/>
            <person name="Castanera R."/>
            <person name="Alfaro M."/>
            <person name="Ramirez L."/>
            <person name="Pisabarro A.G."/>
            <person name="Kuo A."/>
            <person name="Tritt A."/>
            <person name="Lipzen A."/>
            <person name="He G."/>
            <person name="Yan M."/>
            <person name="Ng V."/>
            <person name="Cullen D."/>
            <person name="Martin F."/>
            <person name="Rosso M.-N."/>
            <person name="Henrissat B."/>
            <person name="Hibbett D."/>
            <person name="Martinez A.T."/>
            <person name="Grigoriev I.V."/>
        </authorList>
    </citation>
    <scope>NUCLEOTIDE SEQUENCE</scope>
    <source>
        <strain evidence="1">CIRM-BRFM 674</strain>
    </source>
</reference>
<protein>
    <submittedName>
        <fullName evidence="1">Uncharacterized protein</fullName>
    </submittedName>
</protein>
<accession>A0A9P5YR51</accession>